<dbReference type="SUPFAM" id="SSF56024">
    <property type="entry name" value="Phospholipase D/nuclease"/>
    <property type="match status" value="2"/>
</dbReference>
<dbReference type="InterPro" id="IPR027379">
    <property type="entry name" value="CLS_N"/>
</dbReference>
<evidence type="ECO:0000259" key="15">
    <source>
        <dbReference type="PROSITE" id="PS50035"/>
    </source>
</evidence>
<accession>A0A0R1RNL9</accession>
<proteinExistence type="inferred from homology"/>
<dbReference type="InterPro" id="IPR025202">
    <property type="entry name" value="PLD-like_dom"/>
</dbReference>
<organism evidence="16 17">
    <name type="scientific">Paucilactobacillus oligofermentans DSM 15707 = LMG 22743</name>
    <dbReference type="NCBI Taxonomy" id="1423778"/>
    <lineage>
        <taxon>Bacteria</taxon>
        <taxon>Bacillati</taxon>
        <taxon>Bacillota</taxon>
        <taxon>Bacilli</taxon>
        <taxon>Lactobacillales</taxon>
        <taxon>Lactobacillaceae</taxon>
        <taxon>Paucilactobacillus</taxon>
    </lineage>
</organism>
<dbReference type="InterPro" id="IPR001736">
    <property type="entry name" value="PLipase_D/transphosphatidylase"/>
</dbReference>
<evidence type="ECO:0000256" key="7">
    <source>
        <dbReference type="ARBA" id="ARBA00022989"/>
    </source>
</evidence>
<keyword evidence="7 12" id="KW-1133">Transmembrane helix</keyword>
<dbReference type="AlphaFoldDB" id="A0A0R1RNL9"/>
<keyword evidence="10 12" id="KW-0594">Phospholipid biosynthesis</keyword>
<feature type="active site" evidence="12">
    <location>
        <position position="238"/>
    </location>
</feature>
<evidence type="ECO:0000256" key="13">
    <source>
        <dbReference type="NCBIfam" id="TIGR04265"/>
    </source>
</evidence>
<evidence type="ECO:0000256" key="3">
    <source>
        <dbReference type="ARBA" id="ARBA00022516"/>
    </source>
</evidence>
<keyword evidence="11 12" id="KW-1208">Phospholipid metabolism</keyword>
<feature type="domain" description="PLD phosphodiesterase" evidence="15">
    <location>
        <begin position="226"/>
        <end position="253"/>
    </location>
</feature>
<keyword evidence="9 12" id="KW-0472">Membrane</keyword>
<feature type="transmembrane region" description="Helical" evidence="12">
    <location>
        <begin position="12"/>
        <end position="34"/>
    </location>
</feature>
<dbReference type="EMBL" id="AZFE01000031">
    <property type="protein sequence ID" value="KRL55730.1"/>
    <property type="molecule type" value="Genomic_DNA"/>
</dbReference>
<comment type="function">
    <text evidence="12">Catalyzes the reversible phosphatidyl group transfer from one phosphatidylglycerol molecule to another to form cardiolipin (CL) (diphosphatidylglycerol) and glycerol.</text>
</comment>
<keyword evidence="14" id="KW-0175">Coiled coil</keyword>
<dbReference type="InterPro" id="IPR030874">
    <property type="entry name" value="Cardiolipin_synth_Firmi"/>
</dbReference>
<feature type="active site" evidence="12">
    <location>
        <position position="408"/>
    </location>
</feature>
<dbReference type="GO" id="GO:0005886">
    <property type="term" value="C:plasma membrane"/>
    <property type="evidence" value="ECO:0007669"/>
    <property type="project" value="UniProtKB-SubCell"/>
</dbReference>
<evidence type="ECO:0000313" key="16">
    <source>
        <dbReference type="EMBL" id="KRL55730.1"/>
    </source>
</evidence>
<evidence type="ECO:0000256" key="10">
    <source>
        <dbReference type="ARBA" id="ARBA00023209"/>
    </source>
</evidence>
<gene>
    <name evidence="16" type="ORF">FC70_GL001334</name>
</gene>
<dbReference type="PANTHER" id="PTHR21248">
    <property type="entry name" value="CARDIOLIPIN SYNTHASE"/>
    <property type="match status" value="1"/>
</dbReference>
<keyword evidence="6" id="KW-0677">Repeat</keyword>
<dbReference type="PATRIC" id="fig|1423778.4.peg.1370"/>
<evidence type="ECO:0000256" key="2">
    <source>
        <dbReference type="ARBA" id="ARBA00022475"/>
    </source>
</evidence>
<evidence type="ECO:0000256" key="6">
    <source>
        <dbReference type="ARBA" id="ARBA00022737"/>
    </source>
</evidence>
<keyword evidence="3 12" id="KW-0444">Lipid biosynthesis</keyword>
<feature type="active site" evidence="12">
    <location>
        <position position="233"/>
    </location>
</feature>
<dbReference type="InterPro" id="IPR022924">
    <property type="entry name" value="Cardiolipin_synthase"/>
</dbReference>
<evidence type="ECO:0000256" key="5">
    <source>
        <dbReference type="ARBA" id="ARBA00022692"/>
    </source>
</evidence>
<protein>
    <recommendedName>
        <fullName evidence="12 13">Cardiolipin synthase</fullName>
        <shortName evidence="12">CL synthase</shortName>
        <ecNumber evidence="12 13">2.7.8.-</ecNumber>
    </recommendedName>
</protein>
<evidence type="ECO:0000256" key="12">
    <source>
        <dbReference type="HAMAP-Rule" id="MF_01916"/>
    </source>
</evidence>
<dbReference type="Pfam" id="PF13396">
    <property type="entry name" value="PLDc_N"/>
    <property type="match status" value="1"/>
</dbReference>
<dbReference type="Gene3D" id="3.30.870.10">
    <property type="entry name" value="Endonuclease Chain A"/>
    <property type="match status" value="2"/>
</dbReference>
<evidence type="ECO:0000256" key="1">
    <source>
        <dbReference type="ARBA" id="ARBA00004651"/>
    </source>
</evidence>
<dbReference type="NCBIfam" id="TIGR04265">
    <property type="entry name" value="bac_cardiolipin"/>
    <property type="match status" value="1"/>
</dbReference>
<dbReference type="PANTHER" id="PTHR21248:SF22">
    <property type="entry name" value="PHOSPHOLIPASE D"/>
    <property type="match status" value="1"/>
</dbReference>
<keyword evidence="5 12" id="KW-0812">Transmembrane</keyword>
<feature type="transmembrane region" description="Helical" evidence="12">
    <location>
        <begin position="46"/>
        <end position="64"/>
    </location>
</feature>
<dbReference type="STRING" id="1423778.FC70_GL001334"/>
<evidence type="ECO:0000256" key="9">
    <source>
        <dbReference type="ARBA" id="ARBA00023136"/>
    </source>
</evidence>
<keyword evidence="4 12" id="KW-0808">Transferase</keyword>
<name>A0A0R1RNL9_9LACO</name>
<dbReference type="CDD" id="cd09112">
    <property type="entry name" value="PLDc_CLS_2"/>
    <property type="match status" value="1"/>
</dbReference>
<comment type="caution">
    <text evidence="16">The sequence shown here is derived from an EMBL/GenBank/DDBJ whole genome shotgun (WGS) entry which is preliminary data.</text>
</comment>
<comment type="similarity">
    <text evidence="12">Belongs to the phospholipase D family. Cardiolipin synthase subfamily.</text>
</comment>
<feature type="coiled-coil region" evidence="14">
    <location>
        <begin position="78"/>
        <end position="108"/>
    </location>
</feature>
<dbReference type="Pfam" id="PF13091">
    <property type="entry name" value="PLDc_2"/>
    <property type="match status" value="2"/>
</dbReference>
<dbReference type="FunFam" id="3.30.870.10:FF:000021">
    <property type="entry name" value="Cardiolipin synthase"/>
    <property type="match status" value="1"/>
</dbReference>
<dbReference type="EC" id="2.7.8.-" evidence="12 13"/>
<reference evidence="16 17" key="1">
    <citation type="journal article" date="2015" name="Genome Announc.">
        <title>Expanding the biotechnology potential of lactobacilli through comparative genomics of 213 strains and associated genera.</title>
        <authorList>
            <person name="Sun Z."/>
            <person name="Harris H.M."/>
            <person name="McCann A."/>
            <person name="Guo C."/>
            <person name="Argimon S."/>
            <person name="Zhang W."/>
            <person name="Yang X."/>
            <person name="Jeffery I.B."/>
            <person name="Cooney J.C."/>
            <person name="Kagawa T.F."/>
            <person name="Liu W."/>
            <person name="Song Y."/>
            <person name="Salvetti E."/>
            <person name="Wrobel A."/>
            <person name="Rasinkangas P."/>
            <person name="Parkhill J."/>
            <person name="Rea M.C."/>
            <person name="O'Sullivan O."/>
            <person name="Ritari J."/>
            <person name="Douillard F.P."/>
            <person name="Paul Ross R."/>
            <person name="Yang R."/>
            <person name="Briner A.E."/>
            <person name="Felis G.E."/>
            <person name="de Vos W.M."/>
            <person name="Barrangou R."/>
            <person name="Klaenhammer T.R."/>
            <person name="Caufield P.W."/>
            <person name="Cui Y."/>
            <person name="Zhang H."/>
            <person name="O'Toole P.W."/>
        </authorList>
    </citation>
    <scope>NUCLEOTIDE SEQUENCE [LARGE SCALE GENOMIC DNA]</scope>
    <source>
        <strain evidence="16 17">DSM 15707</strain>
    </source>
</reference>
<dbReference type="KEGG" id="lol:LACOL_1692"/>
<sequence length="490" mass="56586">MVLESLWMINWFIIKNAIVLIVVLNIVFSVFTVFREKRDISATWAWLLVLILLPVVGLIIYSIIGRKLPQKRLSRLQVDEEKNIKAAIEAQKVEIEANQMTAKRLEESEYRLVTFFQNTDDAFLSKEKQVSLFTDGTRLFETMINDIRAATKHIHIEFYTFYNDRIGNAILKELEKKALEGVEVRVLYDSWGSMGTTRKFFSQLRANGGFAEQFLGVGSNILNLRLNFRNHRKIVVIDGEIGYIGGFNIGDQYLGRDKKFGYWRDTHLRIEGKILSLQSRFLRDWSATSNKIKITDYSKYIQINRPNGDRQLQIVSSGPEHDLEKIKLGYIKLINMSQEKLWIQSPYLIPDDSVLDALKLSIKSGVDVRIMIPNKPDHPFVYRASQYYARELAIAGAKIYFYENGFMHAKTMVVDGKVASVGSANMDFRSFKLNFEVNAFLYDRQMADELEDAFLDDIKVSKMMTPKDFEEQSFGLRVKQTLSRLLAPIL</sequence>
<evidence type="ECO:0000313" key="17">
    <source>
        <dbReference type="Proteomes" id="UP000051697"/>
    </source>
</evidence>
<keyword evidence="2 12" id="KW-1003">Cell membrane</keyword>
<dbReference type="CDD" id="cd09110">
    <property type="entry name" value="PLDc_CLS_1"/>
    <property type="match status" value="1"/>
</dbReference>
<dbReference type="HAMAP" id="MF_01916">
    <property type="entry name" value="Cardiolipin_synth_Cls"/>
    <property type="match status" value="1"/>
</dbReference>
<feature type="active site" evidence="12">
    <location>
        <position position="415"/>
    </location>
</feature>
<dbReference type="GO" id="GO:0032049">
    <property type="term" value="P:cardiolipin biosynthetic process"/>
    <property type="evidence" value="ECO:0007669"/>
    <property type="project" value="UniProtKB-UniRule"/>
</dbReference>
<dbReference type="RefSeq" id="WP_235804084.1">
    <property type="nucleotide sequence ID" value="NZ_AZFE01000031.1"/>
</dbReference>
<evidence type="ECO:0000256" key="8">
    <source>
        <dbReference type="ARBA" id="ARBA00023098"/>
    </source>
</evidence>
<evidence type="ECO:0000256" key="4">
    <source>
        <dbReference type="ARBA" id="ARBA00022679"/>
    </source>
</evidence>
<feature type="active site" evidence="12">
    <location>
        <position position="231"/>
    </location>
</feature>
<dbReference type="PROSITE" id="PS50035">
    <property type="entry name" value="PLD"/>
    <property type="match status" value="2"/>
</dbReference>
<keyword evidence="8 12" id="KW-0443">Lipid metabolism</keyword>
<comment type="subcellular location">
    <subcellularLocation>
        <location evidence="1 12">Cell membrane</location>
        <topology evidence="1 12">Multi-pass membrane protein</topology>
    </subcellularLocation>
</comment>
<feature type="domain" description="PLD phosphodiesterase" evidence="15">
    <location>
        <begin position="403"/>
        <end position="430"/>
    </location>
</feature>
<dbReference type="SMART" id="SM00155">
    <property type="entry name" value="PLDc"/>
    <property type="match status" value="2"/>
</dbReference>
<evidence type="ECO:0000256" key="14">
    <source>
        <dbReference type="SAM" id="Coils"/>
    </source>
</evidence>
<dbReference type="GO" id="GO:0008808">
    <property type="term" value="F:cardiolipin synthase activity"/>
    <property type="evidence" value="ECO:0007669"/>
    <property type="project" value="UniProtKB-UniRule"/>
</dbReference>
<keyword evidence="17" id="KW-1185">Reference proteome</keyword>
<comment type="catalytic activity">
    <reaction evidence="12">
        <text>2 a 1,2-diacyl-sn-glycero-3-phospho-(1'-sn-glycerol) = a cardiolipin + glycerol</text>
        <dbReference type="Rhea" id="RHEA:31451"/>
        <dbReference type="ChEBI" id="CHEBI:17754"/>
        <dbReference type="ChEBI" id="CHEBI:62237"/>
        <dbReference type="ChEBI" id="CHEBI:64716"/>
    </reaction>
</comment>
<evidence type="ECO:0000256" key="11">
    <source>
        <dbReference type="ARBA" id="ARBA00023264"/>
    </source>
</evidence>
<feature type="active site" evidence="12">
    <location>
        <position position="410"/>
    </location>
</feature>
<dbReference type="Proteomes" id="UP000051697">
    <property type="component" value="Unassembled WGS sequence"/>
</dbReference>